<dbReference type="Pfam" id="PF04983">
    <property type="entry name" value="RNA_pol_Rpb1_3"/>
    <property type="match status" value="1"/>
</dbReference>
<evidence type="ECO:0000256" key="7">
    <source>
        <dbReference type="ARBA" id="ARBA00023163"/>
    </source>
</evidence>
<dbReference type="Gene3D" id="1.10.132.30">
    <property type="match status" value="1"/>
</dbReference>
<dbReference type="EC" id="2.7.7.6" evidence="2"/>
<dbReference type="Gene3D" id="1.10.274.100">
    <property type="entry name" value="RNA polymerase Rpb1, domain 3"/>
    <property type="match status" value="1"/>
</dbReference>
<dbReference type="RefSeq" id="YP_009540918.1">
    <property type="nucleotide sequence ID" value="NC_039968.1"/>
</dbReference>
<keyword evidence="5" id="KW-0548">Nucleotidyltransferase</keyword>
<evidence type="ECO:0000256" key="5">
    <source>
        <dbReference type="ARBA" id="ARBA00022695"/>
    </source>
</evidence>
<keyword evidence="12" id="KW-0934">Plastid</keyword>
<dbReference type="GO" id="GO:0006351">
    <property type="term" value="P:DNA-templated transcription"/>
    <property type="evidence" value="ECO:0007669"/>
    <property type="project" value="InterPro"/>
</dbReference>
<feature type="domain" description="RNA polymerase Rpb1" evidence="11">
    <location>
        <begin position="95"/>
        <end position="166"/>
    </location>
</feature>
<evidence type="ECO:0000256" key="3">
    <source>
        <dbReference type="ARBA" id="ARBA00022478"/>
    </source>
</evidence>
<dbReference type="InterPro" id="IPR007083">
    <property type="entry name" value="RNA_pol_Rpb1_4"/>
</dbReference>
<protein>
    <recommendedName>
        <fullName evidence="2">DNA-directed RNA polymerase</fullName>
        <ecNumber evidence="2">2.7.7.6</ecNumber>
    </recommendedName>
</protein>
<dbReference type="PANTHER" id="PTHR19376">
    <property type="entry name" value="DNA-DIRECTED RNA POLYMERASE"/>
    <property type="match status" value="1"/>
</dbReference>
<proteinExistence type="predicted"/>
<evidence type="ECO:0000256" key="1">
    <source>
        <dbReference type="ARBA" id="ARBA00004026"/>
    </source>
</evidence>
<dbReference type="GO" id="GO:0003677">
    <property type="term" value="F:DNA binding"/>
    <property type="evidence" value="ECO:0007669"/>
    <property type="project" value="InterPro"/>
</dbReference>
<feature type="domain" description="RNA polymerase Rpb1" evidence="9">
    <location>
        <begin position="2"/>
        <end position="62"/>
    </location>
</feature>
<dbReference type="PANTHER" id="PTHR19376:SF54">
    <property type="entry name" value="DNA-DIRECTED RNA POLYMERASE SUBUNIT BETA"/>
    <property type="match status" value="1"/>
</dbReference>
<evidence type="ECO:0000259" key="9">
    <source>
        <dbReference type="Pfam" id="PF04983"/>
    </source>
</evidence>
<dbReference type="Pfam" id="PF05000">
    <property type="entry name" value="RNA_pol_Rpb1_4"/>
    <property type="match status" value="1"/>
</dbReference>
<keyword evidence="12" id="KW-0150">Chloroplast</keyword>
<dbReference type="Gene3D" id="1.10.150.390">
    <property type="match status" value="1"/>
</dbReference>
<keyword evidence="7" id="KW-0804">Transcription</keyword>
<feature type="domain" description="RNA polymerase Rpb1" evidence="10">
    <location>
        <begin position="169"/>
        <end position="724"/>
    </location>
</feature>
<evidence type="ECO:0000259" key="11">
    <source>
        <dbReference type="Pfam" id="PF05000"/>
    </source>
</evidence>
<name>A0A3G3LKW6_9EUGL</name>
<dbReference type="Gene3D" id="1.10.1790.20">
    <property type="match status" value="1"/>
</dbReference>
<dbReference type="CDD" id="cd02655">
    <property type="entry name" value="RNAP_beta'_C"/>
    <property type="match status" value="1"/>
</dbReference>
<keyword evidence="4" id="KW-0808">Transferase</keyword>
<geneLocation type="chloroplast" evidence="12"/>
<evidence type="ECO:0000256" key="6">
    <source>
        <dbReference type="ARBA" id="ARBA00022723"/>
    </source>
</evidence>
<dbReference type="InterPro" id="IPR042102">
    <property type="entry name" value="RNA_pol_Rpb1_3_sf"/>
</dbReference>
<keyword evidence="6" id="KW-0479">Metal-binding</keyword>
<comment type="catalytic activity">
    <reaction evidence="8">
        <text>RNA(n) + a ribonucleoside 5'-triphosphate = RNA(n+1) + diphosphate</text>
        <dbReference type="Rhea" id="RHEA:21248"/>
        <dbReference type="Rhea" id="RHEA-COMP:14527"/>
        <dbReference type="Rhea" id="RHEA-COMP:17342"/>
        <dbReference type="ChEBI" id="CHEBI:33019"/>
        <dbReference type="ChEBI" id="CHEBI:61557"/>
        <dbReference type="ChEBI" id="CHEBI:140395"/>
        <dbReference type="EC" id="2.7.7.6"/>
    </reaction>
</comment>
<dbReference type="InterPro" id="IPR007066">
    <property type="entry name" value="RNA_pol_Rpb1_3"/>
</dbReference>
<evidence type="ECO:0000313" key="12">
    <source>
        <dbReference type="EMBL" id="AYQ93349.1"/>
    </source>
</evidence>
<dbReference type="SUPFAM" id="SSF64484">
    <property type="entry name" value="beta and beta-prime subunits of DNA dependent RNA-polymerase"/>
    <property type="match status" value="1"/>
</dbReference>
<comment type="function">
    <text evidence="1">DNA-dependent RNA polymerase catalyzes the transcription of DNA into RNA using the four ribonucleoside triphosphates as substrates.</text>
</comment>
<dbReference type="InterPro" id="IPR038120">
    <property type="entry name" value="Rpb1_funnel_sf"/>
</dbReference>
<dbReference type="AlphaFoldDB" id="A0A3G3LKW6"/>
<dbReference type="GeneID" id="38462286"/>
<evidence type="ECO:0000256" key="2">
    <source>
        <dbReference type="ARBA" id="ARBA00012418"/>
    </source>
</evidence>
<dbReference type="EMBL" id="MH898668">
    <property type="protein sequence ID" value="AYQ93349.1"/>
    <property type="molecule type" value="Genomic_DNA"/>
</dbReference>
<evidence type="ECO:0000256" key="8">
    <source>
        <dbReference type="ARBA" id="ARBA00048552"/>
    </source>
</evidence>
<keyword evidence="3" id="KW-0240">DNA-directed RNA polymerase</keyword>
<dbReference type="GO" id="GO:0003899">
    <property type="term" value="F:DNA-directed RNA polymerase activity"/>
    <property type="evidence" value="ECO:0007669"/>
    <property type="project" value="UniProtKB-EC"/>
</dbReference>
<accession>A0A3G3LKW6</accession>
<dbReference type="Pfam" id="PF04998">
    <property type="entry name" value="RNA_pol_Rpb1_5"/>
    <property type="match status" value="1"/>
</dbReference>
<dbReference type="InterPro" id="IPR045867">
    <property type="entry name" value="DNA-dir_RpoC_beta_prime"/>
</dbReference>
<organism evidence="12">
    <name type="scientific">Lepocinclis tripteris</name>
    <dbReference type="NCBI Taxonomy" id="135494"/>
    <lineage>
        <taxon>Eukaryota</taxon>
        <taxon>Discoba</taxon>
        <taxon>Euglenozoa</taxon>
        <taxon>Euglenida</taxon>
        <taxon>Spirocuta</taxon>
        <taxon>Euglenophyceae</taxon>
        <taxon>Euglenales</taxon>
        <taxon>Phacaceae</taxon>
        <taxon>Lepocinclis</taxon>
    </lineage>
</organism>
<sequence length="813" mass="93472">MYLNKKILICNKNFDKNKIKDLIEWFITNHGTVRTNKLLNQLKTIGFNYSTKAGISIGPDDLLIPKLKEKLIKNTQNKINKRKKNLTNLRTNSIQKEIETWNITNEIVKNDIIKNYRQTDLLNPIYIMIQSGARGNISQIKQIVGLRGLMSDSKGEIINTPIKNNFKDGLTIKEYFISCYGARKGIIDTALKTANSGYLTRKLVYVAQNITIKQQNCNTNTGIIIKIISKNKKQYTLNKNKILGRVLAENIINKQTNKILFSKGQDICNYIAKNLLKNNKEIFLRSPLKCNLNIGICQICYGWNLATNKLVRIKEAVGVLAAQSIGEPGTQLTMRTFHTGGIFTSEIASIINAPHKGKILFNFNKETRKIKNKHQQIMLLLEKNKNIYIKKNKFKISKIILPKYSTIYLENNKKVFNKQIIAEIPKWKKSKTEKGTKTNYKEIKNLNSGEIKIQINKTKIIWVLNGQIIENENLFKKIYNKKIKLTDSSKELNNKLTKTNTKTQNITKLNCKEIKKLKTITSFTENKNKKIYEISNKNKFEKEILINRKHNKQLSKNKIKNNGKIGENCYKPTGIIIETRKKRSIIKIGENYKTMKESKINLKNCTFVKPNTILFKNLLEKEKNKDIVDGLPKIEQILEAKQFSRNNMNQINETIHERTKKIFQQLCNKYENKIANKKTLFNIQRFLVKEVQKVYTSQGINISEKHIEVIIRQMTSKVIIKSSTGIKLIQGEILSLNKIEKITKTTNTNKLSYEPIIIGITKASLLNESFISAACFQETIRIITKSAVMGKVDWLVGIKENILLGNLVPIGTN</sequence>
<evidence type="ECO:0000256" key="4">
    <source>
        <dbReference type="ARBA" id="ARBA00022679"/>
    </source>
</evidence>
<evidence type="ECO:0000259" key="10">
    <source>
        <dbReference type="Pfam" id="PF04998"/>
    </source>
</evidence>
<reference evidence="12" key="1">
    <citation type="journal article" date="2018" name="Sci. Rep.">
        <title>Dynamic evolution of inverted repeats in Euglenophyta plastid genomes.</title>
        <authorList>
            <person name="Karnkowska A."/>
            <person name="Bennett M.S."/>
            <person name="Triemer R.E."/>
        </authorList>
    </citation>
    <scope>NUCLEOTIDE SEQUENCE</scope>
</reference>
<dbReference type="GO" id="GO:0046872">
    <property type="term" value="F:metal ion binding"/>
    <property type="evidence" value="ECO:0007669"/>
    <property type="project" value="UniProtKB-KW"/>
</dbReference>
<dbReference type="GO" id="GO:0000428">
    <property type="term" value="C:DNA-directed RNA polymerase complex"/>
    <property type="evidence" value="ECO:0007669"/>
    <property type="project" value="UniProtKB-KW"/>
</dbReference>
<dbReference type="InterPro" id="IPR007081">
    <property type="entry name" value="RNA_pol_Rpb1_5"/>
</dbReference>